<keyword evidence="2" id="KW-1185">Reference proteome</keyword>
<comment type="caution">
    <text evidence="1">The sequence shown here is derived from an EMBL/GenBank/DDBJ whole genome shotgun (WGS) entry which is preliminary data.</text>
</comment>
<proteinExistence type="predicted"/>
<sequence>MFDLREPDELKPDLTRAWYDSDQIGYNWTDRRNDDVNANSGKGLNFLDFDTLSRQRSSPHMQQEQQQAVPLPILNENKFNTWSTNPTNPFPSTWCADDATREIKTTVNPFKACVMGVNNKSGYDRSVRNQDFTAVTPVSGNIMFEFRVPKGPINLFKLEKQMVKLFGWQPASQTDAVAEFYYRKQLPGEDYRDFYTKLRNLAKYAYAYTGEFDQRLNEPFMFWRVDAAKPQTCAEAYNLEGQSYARLEILKRNKSAIEQRSVDQTEFRTEQSFIPNRTSQYDTNNKPTLEMKRLCHFCYKSEHVIADCYARIK</sequence>
<evidence type="ECO:0000313" key="1">
    <source>
        <dbReference type="EMBL" id="CAF0987116.1"/>
    </source>
</evidence>
<gene>
    <name evidence="1" type="ORF">OXX778_LOCUS15723</name>
</gene>
<dbReference type="AlphaFoldDB" id="A0A814FSY6"/>
<dbReference type="Proteomes" id="UP000663879">
    <property type="component" value="Unassembled WGS sequence"/>
</dbReference>
<organism evidence="1 2">
    <name type="scientific">Brachionus calyciflorus</name>
    <dbReference type="NCBI Taxonomy" id="104777"/>
    <lineage>
        <taxon>Eukaryota</taxon>
        <taxon>Metazoa</taxon>
        <taxon>Spiralia</taxon>
        <taxon>Gnathifera</taxon>
        <taxon>Rotifera</taxon>
        <taxon>Eurotatoria</taxon>
        <taxon>Monogononta</taxon>
        <taxon>Pseudotrocha</taxon>
        <taxon>Ploima</taxon>
        <taxon>Brachionidae</taxon>
        <taxon>Brachionus</taxon>
    </lineage>
</organism>
<accession>A0A814FSY6</accession>
<name>A0A814FSY6_9BILA</name>
<evidence type="ECO:0000313" key="2">
    <source>
        <dbReference type="Proteomes" id="UP000663879"/>
    </source>
</evidence>
<protein>
    <submittedName>
        <fullName evidence="1">Uncharacterized protein</fullName>
    </submittedName>
</protein>
<reference evidence="1" key="1">
    <citation type="submission" date="2021-02" db="EMBL/GenBank/DDBJ databases">
        <authorList>
            <person name="Nowell W R."/>
        </authorList>
    </citation>
    <scope>NUCLEOTIDE SEQUENCE</scope>
    <source>
        <strain evidence="1">Ploen Becks lab</strain>
    </source>
</reference>
<dbReference type="EMBL" id="CAJNOC010003538">
    <property type="protein sequence ID" value="CAF0987116.1"/>
    <property type="molecule type" value="Genomic_DNA"/>
</dbReference>